<evidence type="ECO:0000313" key="1">
    <source>
        <dbReference type="EMBL" id="MBK7421959.1"/>
    </source>
</evidence>
<organism evidence="1 2">
    <name type="scientific">Candidatus Propionivibrio dominans</name>
    <dbReference type="NCBI Taxonomy" id="2954373"/>
    <lineage>
        <taxon>Bacteria</taxon>
        <taxon>Pseudomonadati</taxon>
        <taxon>Pseudomonadota</taxon>
        <taxon>Betaproteobacteria</taxon>
        <taxon>Rhodocyclales</taxon>
        <taxon>Rhodocyclaceae</taxon>
        <taxon>Propionivibrio</taxon>
    </lineage>
</organism>
<accession>A0A9D7F4K4</accession>
<protein>
    <submittedName>
        <fullName evidence="1">Uncharacterized protein</fullName>
    </submittedName>
</protein>
<gene>
    <name evidence="1" type="ORF">IPJ48_02040</name>
</gene>
<dbReference type="Proteomes" id="UP000886602">
    <property type="component" value="Unassembled WGS sequence"/>
</dbReference>
<dbReference type="AlphaFoldDB" id="A0A9D7F4K4"/>
<reference evidence="1" key="1">
    <citation type="submission" date="2020-10" db="EMBL/GenBank/DDBJ databases">
        <title>Connecting structure to function with the recovery of over 1000 high-quality activated sludge metagenome-assembled genomes encoding full-length rRNA genes using long-read sequencing.</title>
        <authorList>
            <person name="Singleton C.M."/>
            <person name="Petriglieri F."/>
            <person name="Kristensen J.M."/>
            <person name="Kirkegaard R.H."/>
            <person name="Michaelsen T.Y."/>
            <person name="Andersen M.H."/>
            <person name="Karst S.M."/>
            <person name="Dueholm M.S."/>
            <person name="Nielsen P.H."/>
            <person name="Albertsen M."/>
        </authorList>
    </citation>
    <scope>NUCLEOTIDE SEQUENCE</scope>
    <source>
        <strain evidence="1">EsbW_18-Q3-R4-48_MAXAC.044</strain>
    </source>
</reference>
<dbReference type="EMBL" id="JADJNC010000004">
    <property type="protein sequence ID" value="MBK7421959.1"/>
    <property type="molecule type" value="Genomic_DNA"/>
</dbReference>
<proteinExistence type="predicted"/>
<comment type="caution">
    <text evidence="1">The sequence shown here is derived from an EMBL/GenBank/DDBJ whole genome shotgun (WGS) entry which is preliminary data.</text>
</comment>
<evidence type="ECO:0000313" key="2">
    <source>
        <dbReference type="Proteomes" id="UP000886602"/>
    </source>
</evidence>
<sequence length="82" mass="9120">MLIRLPEAKKDNALLVDRDNCGHIRLWHAAGETNPTEDQIADICLSALPEDGKRLTLGDFHINGFITKRGVTASIWPALKKK</sequence>
<name>A0A9D7F4K4_9RHOO</name>